<dbReference type="RefSeq" id="WP_218327722.1">
    <property type="nucleotide sequence ID" value="NZ_JAHUZB010000015.1"/>
</dbReference>
<feature type="transmembrane region" description="Helical" evidence="1">
    <location>
        <begin position="45"/>
        <end position="70"/>
    </location>
</feature>
<protein>
    <recommendedName>
        <fullName evidence="4">DUF4064 domain-containing protein</fullName>
    </recommendedName>
</protein>
<evidence type="ECO:0000313" key="3">
    <source>
        <dbReference type="Proteomes" id="UP000774130"/>
    </source>
</evidence>
<evidence type="ECO:0000313" key="2">
    <source>
        <dbReference type="EMBL" id="MBV7392509.1"/>
    </source>
</evidence>
<proteinExistence type="predicted"/>
<reference evidence="2 3" key="1">
    <citation type="submission" date="2021-06" db="EMBL/GenBank/DDBJ databases">
        <title>Enterococcus alishanensis sp. nov., a novel lactic acid bacterium isolated from fresh coffee beans.</title>
        <authorList>
            <person name="Chen Y.-S."/>
        </authorList>
    </citation>
    <scope>NUCLEOTIDE SEQUENCE [LARGE SCALE GENOMIC DNA]</scope>
    <source>
        <strain evidence="2 3">ALS3</strain>
    </source>
</reference>
<accession>A0ABS6THQ3</accession>
<evidence type="ECO:0000256" key="1">
    <source>
        <dbReference type="SAM" id="Phobius"/>
    </source>
</evidence>
<feature type="transmembrane region" description="Helical" evidence="1">
    <location>
        <begin position="82"/>
        <end position="108"/>
    </location>
</feature>
<keyword evidence="1" id="KW-0472">Membrane</keyword>
<name>A0ABS6THQ3_9ENTE</name>
<comment type="caution">
    <text evidence="2">The sequence shown here is derived from an EMBL/GenBank/DDBJ whole genome shotgun (WGS) entry which is preliminary data.</text>
</comment>
<evidence type="ECO:0008006" key="4">
    <source>
        <dbReference type="Google" id="ProtNLM"/>
    </source>
</evidence>
<dbReference type="Proteomes" id="UP000774130">
    <property type="component" value="Unassembled WGS sequence"/>
</dbReference>
<dbReference type="PROSITE" id="PS51257">
    <property type="entry name" value="PROKAR_LIPOPROTEIN"/>
    <property type="match status" value="1"/>
</dbReference>
<organism evidence="2 3">
    <name type="scientific">Enterococcus alishanensis</name>
    <dbReference type="NCBI Taxonomy" id="1303817"/>
    <lineage>
        <taxon>Bacteria</taxon>
        <taxon>Bacillati</taxon>
        <taxon>Bacillota</taxon>
        <taxon>Bacilli</taxon>
        <taxon>Lactobacillales</taxon>
        <taxon>Enterococcaceae</taxon>
        <taxon>Enterococcus</taxon>
    </lineage>
</organism>
<keyword evidence="1" id="KW-0812">Transmembrane</keyword>
<gene>
    <name evidence="2" type="ORF">KUA55_17820</name>
</gene>
<sequence>MNYKERKDYLFYVSIAFLVGSFLYGCLAFFPFIDSSLDLPMKTKIINFILSTLLGGYLICSILSGILQFIRFIKKQSRLVKILSIVFFLITVLIIIAVGFFSTLPYYIYNIWQVKKRKILIEK</sequence>
<dbReference type="EMBL" id="JAHUZB010000015">
    <property type="protein sequence ID" value="MBV7392509.1"/>
    <property type="molecule type" value="Genomic_DNA"/>
</dbReference>
<keyword evidence="1" id="KW-1133">Transmembrane helix</keyword>
<keyword evidence="3" id="KW-1185">Reference proteome</keyword>
<feature type="transmembrane region" description="Helical" evidence="1">
    <location>
        <begin position="9"/>
        <end position="33"/>
    </location>
</feature>